<sequence>MPVLLKPCFKAANFTKNQSNMESKELSLKQFHLILLMFLLFLGGCAQRITLPDEHAQQNRPEKYNNWRATGKLAFISPEERQSANFNWQYREQKQTLTLNTFIGTQVLKLQEFDQHSVLTLKDNTYTSEDSSDLVYRLSGWQLPVSQAPQWLTGNIDAPGNQYNDKQQLTQATWQDEQGLRWQVAYQTYQRVNGLTLPTRLTLTHKDITIKIRISNWHFETL</sequence>
<evidence type="ECO:0000313" key="15">
    <source>
        <dbReference type="Proteomes" id="UP000033452"/>
    </source>
</evidence>
<reference evidence="14 15" key="1">
    <citation type="journal article" date="2015" name="BMC Genomics">
        <title>Genome mining reveals unlocked bioactive potential of marine Gram-negative bacteria.</title>
        <authorList>
            <person name="Machado H."/>
            <person name="Sonnenschein E.C."/>
            <person name="Melchiorsen J."/>
            <person name="Gram L."/>
        </authorList>
    </citation>
    <scope>NUCLEOTIDE SEQUENCE [LARGE SCALE GENOMIC DNA]</scope>
    <source>
        <strain evidence="14 15">S2471</strain>
    </source>
</reference>
<dbReference type="Pfam" id="PF03550">
    <property type="entry name" value="LolB"/>
    <property type="match status" value="1"/>
</dbReference>
<dbReference type="SUPFAM" id="SSF89392">
    <property type="entry name" value="Prokaryotic lipoproteins and lipoprotein localization factors"/>
    <property type="match status" value="1"/>
</dbReference>
<comment type="subcellular location">
    <subcellularLocation>
        <location evidence="1">Cell outer membrane</location>
        <topology evidence="1">Lipid-anchor</topology>
    </subcellularLocation>
</comment>
<dbReference type="PATRIC" id="fig|43658.5.peg.4075"/>
<dbReference type="Gene3D" id="2.50.20.10">
    <property type="entry name" value="Lipoprotein localisation LolA/LolB/LppX"/>
    <property type="match status" value="1"/>
</dbReference>
<keyword evidence="15" id="KW-1185">Reference proteome</keyword>
<comment type="caution">
    <text evidence="14">The sequence shown here is derived from an EMBL/GenBank/DDBJ whole genome shotgun (WGS) entry which is preliminary data.</text>
</comment>
<organism evidence="14 15">
    <name type="scientific">Pseudoalteromonas rubra</name>
    <dbReference type="NCBI Taxonomy" id="43658"/>
    <lineage>
        <taxon>Bacteria</taxon>
        <taxon>Pseudomonadati</taxon>
        <taxon>Pseudomonadota</taxon>
        <taxon>Gammaproteobacteria</taxon>
        <taxon>Alteromonadales</taxon>
        <taxon>Pseudoalteromonadaceae</taxon>
        <taxon>Pseudoalteromonas</taxon>
    </lineage>
</organism>
<keyword evidence="11 13" id="KW-0998">Cell outer membrane</keyword>
<evidence type="ECO:0000256" key="13">
    <source>
        <dbReference type="HAMAP-Rule" id="MF_00233"/>
    </source>
</evidence>
<keyword evidence="7 13" id="KW-0653">Protein transport</keyword>
<keyword evidence="9" id="KW-0564">Palmitate</keyword>
<name>A0A0F4QFI3_9GAMM</name>
<keyword evidence="8 13" id="KW-0472">Membrane</keyword>
<evidence type="ECO:0000256" key="6">
    <source>
        <dbReference type="ARBA" id="ARBA00022729"/>
    </source>
</evidence>
<dbReference type="CDD" id="cd16326">
    <property type="entry name" value="LolB"/>
    <property type="match status" value="1"/>
</dbReference>
<evidence type="ECO:0000256" key="7">
    <source>
        <dbReference type="ARBA" id="ARBA00022927"/>
    </source>
</evidence>
<keyword evidence="10 13" id="KW-0143">Chaperone</keyword>
<keyword evidence="6" id="KW-0732">Signal</keyword>
<dbReference type="GO" id="GO:0044874">
    <property type="term" value="P:lipoprotein localization to outer membrane"/>
    <property type="evidence" value="ECO:0007669"/>
    <property type="project" value="UniProtKB-UniRule"/>
</dbReference>
<evidence type="ECO:0000256" key="12">
    <source>
        <dbReference type="ARBA" id="ARBA00023288"/>
    </source>
</evidence>
<dbReference type="GO" id="GO:0015031">
    <property type="term" value="P:protein transport"/>
    <property type="evidence" value="ECO:0007669"/>
    <property type="project" value="UniProtKB-KW"/>
</dbReference>
<dbReference type="HAMAP" id="MF_00233">
    <property type="entry name" value="LolB"/>
    <property type="match status" value="1"/>
</dbReference>
<dbReference type="AlphaFoldDB" id="A0A0F4QFI3"/>
<dbReference type="EMBL" id="JXYA01000049">
    <property type="protein sequence ID" value="KJZ06473.1"/>
    <property type="molecule type" value="Genomic_DNA"/>
</dbReference>
<evidence type="ECO:0000256" key="11">
    <source>
        <dbReference type="ARBA" id="ARBA00023237"/>
    </source>
</evidence>
<keyword evidence="5 13" id="KW-0813">Transport</keyword>
<evidence type="ECO:0000256" key="2">
    <source>
        <dbReference type="ARBA" id="ARBA00009696"/>
    </source>
</evidence>
<evidence type="ECO:0000256" key="9">
    <source>
        <dbReference type="ARBA" id="ARBA00023139"/>
    </source>
</evidence>
<evidence type="ECO:0000256" key="10">
    <source>
        <dbReference type="ARBA" id="ARBA00023186"/>
    </source>
</evidence>
<proteinExistence type="inferred from homology"/>
<comment type="function">
    <text evidence="13">Plays a critical role in the incorporation of lipoproteins in the outer membrane after they are released by the LolA protein.</text>
</comment>
<comment type="subunit">
    <text evidence="3 13">Monomer.</text>
</comment>
<comment type="similarity">
    <text evidence="2 13">Belongs to the LolB family.</text>
</comment>
<protein>
    <recommendedName>
        <fullName evidence="4 13">Outer-membrane lipoprotein LolB</fullName>
    </recommendedName>
</protein>
<accession>A0A0F4QFI3</accession>
<evidence type="ECO:0000256" key="4">
    <source>
        <dbReference type="ARBA" id="ARBA00016202"/>
    </source>
</evidence>
<dbReference type="NCBIfam" id="TIGR00548">
    <property type="entry name" value="lolB"/>
    <property type="match status" value="1"/>
</dbReference>
<evidence type="ECO:0000256" key="1">
    <source>
        <dbReference type="ARBA" id="ARBA00004459"/>
    </source>
</evidence>
<evidence type="ECO:0000256" key="3">
    <source>
        <dbReference type="ARBA" id="ARBA00011245"/>
    </source>
</evidence>
<evidence type="ECO:0000313" key="14">
    <source>
        <dbReference type="EMBL" id="KJZ06473.1"/>
    </source>
</evidence>
<dbReference type="InterPro" id="IPR029046">
    <property type="entry name" value="LolA/LolB/LppX"/>
</dbReference>
<dbReference type="InterPro" id="IPR004565">
    <property type="entry name" value="OM_lipoprot_LolB"/>
</dbReference>
<evidence type="ECO:0000256" key="8">
    <source>
        <dbReference type="ARBA" id="ARBA00023136"/>
    </source>
</evidence>
<evidence type="ECO:0000256" key="5">
    <source>
        <dbReference type="ARBA" id="ARBA00022448"/>
    </source>
</evidence>
<gene>
    <name evidence="13" type="primary">lolB</name>
    <name evidence="14" type="ORF">TW77_19300</name>
</gene>
<keyword evidence="12" id="KW-0449">Lipoprotein</keyword>
<dbReference type="Proteomes" id="UP000033452">
    <property type="component" value="Unassembled WGS sequence"/>
</dbReference>
<dbReference type="GO" id="GO:0009279">
    <property type="term" value="C:cell outer membrane"/>
    <property type="evidence" value="ECO:0007669"/>
    <property type="project" value="UniProtKB-SubCell"/>
</dbReference>